<keyword evidence="4 14" id="KW-0997">Cell inner membrane</keyword>
<evidence type="ECO:0000256" key="3">
    <source>
        <dbReference type="ARBA" id="ARBA00022475"/>
    </source>
</evidence>
<dbReference type="EMBL" id="CP044222">
    <property type="protein sequence ID" value="QEW05087.1"/>
    <property type="molecule type" value="Genomic_DNA"/>
</dbReference>
<evidence type="ECO:0000256" key="10">
    <source>
        <dbReference type="ARBA" id="ARBA00022840"/>
    </source>
</evidence>
<dbReference type="Gene3D" id="6.10.340.10">
    <property type="match status" value="1"/>
</dbReference>
<dbReference type="Proteomes" id="UP000325606">
    <property type="component" value="Chromosome"/>
</dbReference>
<dbReference type="GO" id="GO:0005886">
    <property type="term" value="C:plasma membrane"/>
    <property type="evidence" value="ECO:0007669"/>
    <property type="project" value="UniProtKB-SubCell"/>
</dbReference>
<keyword evidence="7 14" id="KW-0812">Transmembrane</keyword>
<dbReference type="PRINTS" id="PR00344">
    <property type="entry name" value="BCTRLSENSOR"/>
</dbReference>
<sequence>MYVAWVMYWKTLTRINSMIKPISLTVRLVLLFTTAATLVLLLLGWLLSLAIDRHFIEQDTTELNSRLEFIKQQLATAQTPDALDHLLTQLNTLQTYHVMVSASHSTSQTDTLHRTTGPELTTWQQDGRSFRRLSGTFPTALPDSHITLTIDLNITHHKEFLIYFNRLVWGFVVFFFLIMTVLAWFAARQGLAPLRKVTTLATKVSAVRLDKRLPLAQVPVELLPLTQSLNAMLERLENSFQRLSHFSSDIAHELRTPVNNLMIQTEVALSRARTQEEYRDLLGSNLEEYEKLARMISDMLFIAKADNGLIIPLREKINLSTEVRRIVEFFEPLAAESSVEISVEGDAEVPGDRVMLTRALSNLLSNAIRHATPNSDIKLIITTHKDRVRVAVENQGEEIPEEHLPYLFNRFYRANPTRDTTTEHSGLGLAITRAIVTAHGGQIRVTSTNGITCFLIELSA</sequence>
<organism evidence="17 18">
    <name type="scientific">Nitrincola iocasae</name>
    <dbReference type="NCBI Taxonomy" id="2614693"/>
    <lineage>
        <taxon>Bacteria</taxon>
        <taxon>Pseudomonadati</taxon>
        <taxon>Pseudomonadota</taxon>
        <taxon>Gammaproteobacteria</taxon>
        <taxon>Oceanospirillales</taxon>
        <taxon>Oceanospirillaceae</taxon>
        <taxon>Nitrincola</taxon>
    </lineage>
</organism>
<keyword evidence="9 14" id="KW-0418">Kinase</keyword>
<dbReference type="AlphaFoldDB" id="A0A5J6L9B1"/>
<evidence type="ECO:0000256" key="13">
    <source>
        <dbReference type="ARBA" id="ARBA00023136"/>
    </source>
</evidence>
<evidence type="ECO:0000256" key="6">
    <source>
        <dbReference type="ARBA" id="ARBA00022679"/>
    </source>
</evidence>
<keyword evidence="6 14" id="KW-0808">Transferase</keyword>
<keyword evidence="11 14" id="KW-1133">Transmembrane helix</keyword>
<dbReference type="SMART" id="SM00388">
    <property type="entry name" value="HisKA"/>
    <property type="match status" value="1"/>
</dbReference>
<proteinExistence type="predicted"/>
<dbReference type="Pfam" id="PF00672">
    <property type="entry name" value="HAMP"/>
    <property type="match status" value="1"/>
</dbReference>
<evidence type="ECO:0000256" key="7">
    <source>
        <dbReference type="ARBA" id="ARBA00022692"/>
    </source>
</evidence>
<dbReference type="EC" id="2.7.13.3" evidence="14"/>
<dbReference type="CDD" id="cd00075">
    <property type="entry name" value="HATPase"/>
    <property type="match status" value="1"/>
</dbReference>
<dbReference type="SUPFAM" id="SSF55874">
    <property type="entry name" value="ATPase domain of HSP90 chaperone/DNA topoisomerase II/histidine kinase"/>
    <property type="match status" value="1"/>
</dbReference>
<dbReference type="FunFam" id="3.30.565.10:FF:000006">
    <property type="entry name" value="Sensor histidine kinase WalK"/>
    <property type="match status" value="1"/>
</dbReference>
<dbReference type="InterPro" id="IPR036890">
    <property type="entry name" value="HATPase_C_sf"/>
</dbReference>
<evidence type="ECO:0000256" key="11">
    <source>
        <dbReference type="ARBA" id="ARBA00022989"/>
    </source>
</evidence>
<dbReference type="PANTHER" id="PTHR45436:SF15">
    <property type="entry name" value="SENSOR HISTIDINE KINASE CUSS"/>
    <property type="match status" value="1"/>
</dbReference>
<evidence type="ECO:0000259" key="16">
    <source>
        <dbReference type="PROSITE" id="PS50885"/>
    </source>
</evidence>
<dbReference type="PANTHER" id="PTHR45436">
    <property type="entry name" value="SENSOR HISTIDINE KINASE YKOH"/>
    <property type="match status" value="1"/>
</dbReference>
<dbReference type="Pfam" id="PF21085">
    <property type="entry name" value="CusS"/>
    <property type="match status" value="1"/>
</dbReference>
<comment type="subcellular location">
    <subcellularLocation>
        <location evidence="2">Cell inner membrane</location>
        <topology evidence="2">Multi-pass membrane protein</topology>
    </subcellularLocation>
</comment>
<dbReference type="InterPro" id="IPR005467">
    <property type="entry name" value="His_kinase_dom"/>
</dbReference>
<dbReference type="SUPFAM" id="SSF47384">
    <property type="entry name" value="Homodimeric domain of signal transducing histidine kinase"/>
    <property type="match status" value="1"/>
</dbReference>
<keyword evidence="10 14" id="KW-0067">ATP-binding</keyword>
<dbReference type="CDD" id="cd00082">
    <property type="entry name" value="HisKA"/>
    <property type="match status" value="1"/>
</dbReference>
<evidence type="ECO:0000256" key="9">
    <source>
        <dbReference type="ARBA" id="ARBA00022777"/>
    </source>
</evidence>
<evidence type="ECO:0000313" key="18">
    <source>
        <dbReference type="Proteomes" id="UP000325606"/>
    </source>
</evidence>
<accession>A0A5J6L9B1</accession>
<evidence type="ECO:0000256" key="1">
    <source>
        <dbReference type="ARBA" id="ARBA00000085"/>
    </source>
</evidence>
<dbReference type="InterPro" id="IPR003660">
    <property type="entry name" value="HAMP_dom"/>
</dbReference>
<dbReference type="GO" id="GO:0000155">
    <property type="term" value="F:phosphorelay sensor kinase activity"/>
    <property type="evidence" value="ECO:0007669"/>
    <property type="project" value="InterPro"/>
</dbReference>
<dbReference type="NCBIfam" id="TIGR01386">
    <property type="entry name" value="cztS_silS_copS"/>
    <property type="match status" value="1"/>
</dbReference>
<evidence type="ECO:0000256" key="12">
    <source>
        <dbReference type="ARBA" id="ARBA00023012"/>
    </source>
</evidence>
<dbReference type="SMART" id="SM00304">
    <property type="entry name" value="HAMP"/>
    <property type="match status" value="1"/>
</dbReference>
<evidence type="ECO:0000256" key="2">
    <source>
        <dbReference type="ARBA" id="ARBA00004429"/>
    </source>
</evidence>
<protein>
    <recommendedName>
        <fullName evidence="14">Sensor protein</fullName>
        <ecNumber evidence="14">2.7.13.3</ecNumber>
    </recommendedName>
</protein>
<dbReference type="PROSITE" id="PS50109">
    <property type="entry name" value="HIS_KIN"/>
    <property type="match status" value="1"/>
</dbReference>
<dbReference type="PROSITE" id="PS50885">
    <property type="entry name" value="HAMP"/>
    <property type="match status" value="1"/>
</dbReference>
<comment type="catalytic activity">
    <reaction evidence="1 14">
        <text>ATP + protein L-histidine = ADP + protein N-phospho-L-histidine.</text>
        <dbReference type="EC" id="2.7.13.3"/>
    </reaction>
</comment>
<feature type="domain" description="Histidine kinase" evidence="15">
    <location>
        <begin position="249"/>
        <end position="460"/>
    </location>
</feature>
<dbReference type="InterPro" id="IPR036097">
    <property type="entry name" value="HisK_dim/P_sf"/>
</dbReference>
<dbReference type="InterPro" id="IPR050428">
    <property type="entry name" value="TCS_sensor_his_kinase"/>
</dbReference>
<comment type="function">
    <text evidence="14">Member of a two-component regulatory system.</text>
</comment>
<dbReference type="Gene3D" id="1.10.287.130">
    <property type="match status" value="1"/>
</dbReference>
<name>A0A5J6L9B1_9GAMM</name>
<dbReference type="InterPro" id="IPR048590">
    <property type="entry name" value="CusS-like_sensor"/>
</dbReference>
<dbReference type="SMART" id="SM00387">
    <property type="entry name" value="HATPase_c"/>
    <property type="match status" value="1"/>
</dbReference>
<dbReference type="InterPro" id="IPR004358">
    <property type="entry name" value="Sig_transdc_His_kin-like_C"/>
</dbReference>
<dbReference type="Pfam" id="PF02518">
    <property type="entry name" value="HATPase_c"/>
    <property type="match status" value="1"/>
</dbReference>
<evidence type="ECO:0000259" key="15">
    <source>
        <dbReference type="PROSITE" id="PS50109"/>
    </source>
</evidence>
<evidence type="ECO:0000256" key="14">
    <source>
        <dbReference type="RuleBase" id="RU364088"/>
    </source>
</evidence>
<keyword evidence="12 14" id="KW-0902">Two-component regulatory system</keyword>
<feature type="domain" description="HAMP" evidence="16">
    <location>
        <begin position="188"/>
        <end position="241"/>
    </location>
</feature>
<dbReference type="InterPro" id="IPR006290">
    <property type="entry name" value="CztS_silS_copS"/>
</dbReference>
<feature type="transmembrane region" description="Helical" evidence="14">
    <location>
        <begin position="167"/>
        <end position="187"/>
    </location>
</feature>
<evidence type="ECO:0000313" key="17">
    <source>
        <dbReference type="EMBL" id="QEW05087.1"/>
    </source>
</evidence>
<dbReference type="Pfam" id="PF00512">
    <property type="entry name" value="HisKA"/>
    <property type="match status" value="1"/>
</dbReference>
<evidence type="ECO:0000256" key="5">
    <source>
        <dbReference type="ARBA" id="ARBA00022553"/>
    </source>
</evidence>
<keyword evidence="5" id="KW-0597">Phosphoprotein</keyword>
<dbReference type="Gene3D" id="3.30.565.10">
    <property type="entry name" value="Histidine kinase-like ATPase, C-terminal domain"/>
    <property type="match status" value="1"/>
</dbReference>
<keyword evidence="8 14" id="KW-0547">Nucleotide-binding</keyword>
<keyword evidence="3 14" id="KW-1003">Cell membrane</keyword>
<dbReference type="KEGG" id="nik:F5I99_00430"/>
<evidence type="ECO:0000256" key="8">
    <source>
        <dbReference type="ARBA" id="ARBA00022741"/>
    </source>
</evidence>
<reference evidence="17 18" key="1">
    <citation type="submission" date="2019-09" db="EMBL/GenBank/DDBJ databases">
        <title>Nitrincola iocasae sp. nov., a bacterium isolated from the sediment collected at a cold seep field in South China Sea.</title>
        <authorList>
            <person name="Zhang H."/>
            <person name="Wang H."/>
            <person name="Li C."/>
        </authorList>
    </citation>
    <scope>NUCLEOTIDE SEQUENCE [LARGE SCALE GENOMIC DNA]</scope>
    <source>
        <strain evidence="17 18">KXZD1103</strain>
    </source>
</reference>
<dbReference type="GO" id="GO:0005524">
    <property type="term" value="F:ATP binding"/>
    <property type="evidence" value="ECO:0007669"/>
    <property type="project" value="UniProtKB-KW"/>
</dbReference>
<dbReference type="InterPro" id="IPR003661">
    <property type="entry name" value="HisK_dim/P_dom"/>
</dbReference>
<gene>
    <name evidence="17" type="ORF">F5I99_00430</name>
</gene>
<dbReference type="InterPro" id="IPR003594">
    <property type="entry name" value="HATPase_dom"/>
</dbReference>
<evidence type="ECO:0000256" key="4">
    <source>
        <dbReference type="ARBA" id="ARBA00022519"/>
    </source>
</evidence>
<keyword evidence="13 14" id="KW-0472">Membrane</keyword>
<keyword evidence="18" id="KW-1185">Reference proteome</keyword>
<dbReference type="CDD" id="cd06225">
    <property type="entry name" value="HAMP"/>
    <property type="match status" value="1"/>
</dbReference>